<dbReference type="InterPro" id="IPR001851">
    <property type="entry name" value="ABC_transp_permease"/>
</dbReference>
<feature type="transmembrane region" description="Helical" evidence="6">
    <location>
        <begin position="29"/>
        <end position="47"/>
    </location>
</feature>
<comment type="subcellular location">
    <subcellularLocation>
        <location evidence="1">Cell membrane</location>
        <topology evidence="1">Multi-pass membrane protein</topology>
    </subcellularLocation>
</comment>
<protein>
    <submittedName>
        <fullName evidence="7">High-affinity branched-chain amino acid transport system permease protein LivH</fullName>
    </submittedName>
</protein>
<dbReference type="Pfam" id="PF02653">
    <property type="entry name" value="BPD_transp_2"/>
    <property type="match status" value="1"/>
</dbReference>
<keyword evidence="2" id="KW-1003">Cell membrane</keyword>
<evidence type="ECO:0000256" key="6">
    <source>
        <dbReference type="SAM" id="Phobius"/>
    </source>
</evidence>
<dbReference type="EMBL" id="CP015079">
    <property type="protein sequence ID" value="ANH38546.1"/>
    <property type="molecule type" value="Genomic_DNA"/>
</dbReference>
<dbReference type="GO" id="GO:0015658">
    <property type="term" value="F:branched-chain amino acid transmembrane transporter activity"/>
    <property type="evidence" value="ECO:0007669"/>
    <property type="project" value="InterPro"/>
</dbReference>
<feature type="transmembrane region" description="Helical" evidence="6">
    <location>
        <begin position="133"/>
        <end position="153"/>
    </location>
</feature>
<evidence type="ECO:0000256" key="5">
    <source>
        <dbReference type="ARBA" id="ARBA00023136"/>
    </source>
</evidence>
<reference evidence="7 8" key="1">
    <citation type="submission" date="2016-03" db="EMBL/GenBank/DDBJ databases">
        <title>Complete genome sequence of a soil Actinobacterium, Nocardioides dokdonensis FR1436.</title>
        <authorList>
            <person name="Kwon S.-K."/>
            <person name="Kim K."/>
            <person name="Kim J.F."/>
        </authorList>
    </citation>
    <scope>NUCLEOTIDE SEQUENCE [LARGE SCALE GENOMIC DNA]</scope>
    <source>
        <strain evidence="7 8">FR1436</strain>
    </source>
</reference>
<dbReference type="KEGG" id="ndk:I601_2121"/>
<feature type="transmembrane region" description="Helical" evidence="6">
    <location>
        <begin position="271"/>
        <end position="293"/>
    </location>
</feature>
<evidence type="ECO:0000256" key="1">
    <source>
        <dbReference type="ARBA" id="ARBA00004651"/>
    </source>
</evidence>
<dbReference type="CDD" id="cd06581">
    <property type="entry name" value="TM_PBP1_LivM_like"/>
    <property type="match status" value="1"/>
</dbReference>
<keyword evidence="5 6" id="KW-0472">Membrane</keyword>
<evidence type="ECO:0000256" key="2">
    <source>
        <dbReference type="ARBA" id="ARBA00022475"/>
    </source>
</evidence>
<dbReference type="PANTHER" id="PTHR30482:SF10">
    <property type="entry name" value="HIGH-AFFINITY BRANCHED-CHAIN AMINO ACID TRANSPORT PROTEIN BRAE"/>
    <property type="match status" value="1"/>
</dbReference>
<name>A0A1A9GKD8_9ACTN</name>
<feature type="transmembrane region" description="Helical" evidence="6">
    <location>
        <begin position="77"/>
        <end position="97"/>
    </location>
</feature>
<keyword evidence="8" id="KW-1185">Reference proteome</keyword>
<dbReference type="InterPro" id="IPR043428">
    <property type="entry name" value="LivM-like"/>
</dbReference>
<dbReference type="AlphaFoldDB" id="A0A1A9GKD8"/>
<sequence>MTDTASRYGTTPVAADDPRLRDTAQRRSFLALLVLTAVLAVLPLFLSERLESIAIRTMIFAIMAVGWNLMSGYGGMFSFGHAAFFGIGAYTDAYLLVEHGVSPWIAMVVGAAISAAAGTLIAFLCLRYKLAGAYFALATFAFAQMFLLVVQNLDFLRKTLGYNIPILPRDSWAMMQFAQGSDYYFWIPLGILALALAITIAFVGARSGQYTQAIRDDEVAAASLGIKVLRYRLVAVALSCAITSVAGSYYTQYYFFVGPEQAFGGSVSIEAIIPAVIGGIGTIWGPVVGALVVGPLSELIASILRNPPAFLDFLQGVTGLDVAVYAALLIIIVLFMPKGIYGTIRDRWRK</sequence>
<accession>A0A1A9GKD8</accession>
<evidence type="ECO:0000256" key="4">
    <source>
        <dbReference type="ARBA" id="ARBA00022989"/>
    </source>
</evidence>
<feature type="transmembrane region" description="Helical" evidence="6">
    <location>
        <begin position="183"/>
        <end position="205"/>
    </location>
</feature>
<evidence type="ECO:0000313" key="7">
    <source>
        <dbReference type="EMBL" id="ANH38546.1"/>
    </source>
</evidence>
<dbReference type="STRING" id="1300347.I601_2121"/>
<gene>
    <name evidence="7" type="primary">livH_6</name>
    <name evidence="7" type="ORF">I601_2121</name>
</gene>
<feature type="transmembrane region" description="Helical" evidence="6">
    <location>
        <begin position="233"/>
        <end position="251"/>
    </location>
</feature>
<dbReference type="GO" id="GO:0005886">
    <property type="term" value="C:plasma membrane"/>
    <property type="evidence" value="ECO:0007669"/>
    <property type="project" value="UniProtKB-SubCell"/>
</dbReference>
<dbReference type="PATRIC" id="fig|1300347.3.peg.2116"/>
<feature type="transmembrane region" description="Helical" evidence="6">
    <location>
        <begin position="313"/>
        <end position="336"/>
    </location>
</feature>
<organism evidence="7 8">
    <name type="scientific">Nocardioides dokdonensis FR1436</name>
    <dbReference type="NCBI Taxonomy" id="1300347"/>
    <lineage>
        <taxon>Bacteria</taxon>
        <taxon>Bacillati</taxon>
        <taxon>Actinomycetota</taxon>
        <taxon>Actinomycetes</taxon>
        <taxon>Propionibacteriales</taxon>
        <taxon>Nocardioidaceae</taxon>
        <taxon>Nocardioides</taxon>
    </lineage>
</organism>
<feature type="transmembrane region" description="Helical" evidence="6">
    <location>
        <begin position="103"/>
        <end position="126"/>
    </location>
</feature>
<evidence type="ECO:0000256" key="3">
    <source>
        <dbReference type="ARBA" id="ARBA00022692"/>
    </source>
</evidence>
<keyword evidence="3 6" id="KW-0812">Transmembrane</keyword>
<dbReference type="RefSeq" id="WP_068109152.1">
    <property type="nucleotide sequence ID" value="NZ_CP015079.1"/>
</dbReference>
<evidence type="ECO:0000313" key="8">
    <source>
        <dbReference type="Proteomes" id="UP000077868"/>
    </source>
</evidence>
<dbReference type="Proteomes" id="UP000077868">
    <property type="component" value="Chromosome"/>
</dbReference>
<keyword evidence="4 6" id="KW-1133">Transmembrane helix</keyword>
<dbReference type="PANTHER" id="PTHR30482">
    <property type="entry name" value="HIGH-AFFINITY BRANCHED-CHAIN AMINO ACID TRANSPORT SYSTEM PERMEASE"/>
    <property type="match status" value="1"/>
</dbReference>
<proteinExistence type="predicted"/>